<dbReference type="RefSeq" id="WP_090772073.1">
    <property type="nucleotide sequence ID" value="NZ_FNFB01000028.1"/>
</dbReference>
<evidence type="ECO:0000313" key="2">
    <source>
        <dbReference type="Proteomes" id="UP000198683"/>
    </source>
</evidence>
<name>A0A1G9MIL5_9ACTN</name>
<dbReference type="EMBL" id="FNFB01000028">
    <property type="protein sequence ID" value="SDL74108.1"/>
    <property type="molecule type" value="Genomic_DNA"/>
</dbReference>
<keyword evidence="2" id="KW-1185">Reference proteome</keyword>
<evidence type="ECO:0000313" key="1">
    <source>
        <dbReference type="EMBL" id="SDL74108.1"/>
    </source>
</evidence>
<sequence length="241" mass="26215">MDQIKKNAAYAAIEAVRDAQSAYEGHGRTSCQRCMWHQPCNPRADLQRRVYMASQTARAALLDYAPTGSTVEYHGPAVHLHGVWSIGDTCRKSLHATFLLIKPGTGAIIEDVAVSDVRRPIEAEPTGVLAAVRTAAAEITRLLATCGQLLHVRVTAEHGKVSITYDAPMFARYETQATYTRAHATGRAQQEASYCVAALRSLRRMAELADSGALDEIYGVARASEAARSRLAAIPTRRPRA</sequence>
<dbReference type="OrthoDB" id="9839001at2"/>
<reference evidence="1 2" key="1">
    <citation type="submission" date="2016-10" db="EMBL/GenBank/DDBJ databases">
        <authorList>
            <person name="de Groot N.N."/>
        </authorList>
    </citation>
    <scope>NUCLEOTIDE SEQUENCE [LARGE SCALE GENOMIC DNA]</scope>
    <source>
        <strain evidence="1 2">CGMCC 4.5681</strain>
    </source>
</reference>
<dbReference type="AlphaFoldDB" id="A0A1G9MIL5"/>
<accession>A0A1G9MIL5</accession>
<organism evidence="1 2">
    <name type="scientific">Nonomuraea maritima</name>
    <dbReference type="NCBI Taxonomy" id="683260"/>
    <lineage>
        <taxon>Bacteria</taxon>
        <taxon>Bacillati</taxon>
        <taxon>Actinomycetota</taxon>
        <taxon>Actinomycetes</taxon>
        <taxon>Streptosporangiales</taxon>
        <taxon>Streptosporangiaceae</taxon>
        <taxon>Nonomuraea</taxon>
    </lineage>
</organism>
<dbReference type="Proteomes" id="UP000198683">
    <property type="component" value="Unassembled WGS sequence"/>
</dbReference>
<proteinExistence type="predicted"/>
<dbReference type="STRING" id="683260.SAMN05421874_12856"/>
<protein>
    <submittedName>
        <fullName evidence="1">Uncharacterized protein</fullName>
    </submittedName>
</protein>
<gene>
    <name evidence="1" type="ORF">SAMN05421874_12856</name>
</gene>